<keyword evidence="2" id="KW-1185">Reference proteome</keyword>
<dbReference type="AlphaFoldDB" id="A0A4V0ZJD2"/>
<reference evidence="1 2" key="1">
    <citation type="submission" date="2019-02" db="EMBL/GenBank/DDBJ databases">
        <authorList>
            <person name="Khodamoradi S."/>
            <person name="Hahnke R.L."/>
            <person name="Kaempfer P."/>
            <person name="Schumann P."/>
            <person name="Rohde M."/>
            <person name="Steinert M."/>
            <person name="Luzhetskyy A."/>
            <person name="Wink J."/>
            <person name="Ruckert C."/>
        </authorList>
    </citation>
    <scope>NUCLEOTIDE SEQUENCE [LARGE SCALE GENOMIC DNA]</scope>
    <source>
        <strain evidence="1 2">M2</strain>
    </source>
</reference>
<gene>
    <name evidence="1" type="primary">micA</name>
    <name evidence="1" type="ORF">EKD16_06370</name>
</gene>
<proteinExistence type="predicted"/>
<evidence type="ECO:0000313" key="1">
    <source>
        <dbReference type="EMBL" id="QBI53072.1"/>
    </source>
</evidence>
<dbReference type="KEGG" id="strr:EKD16_06370"/>
<name>A0A4V0ZJD2_9ACTN</name>
<sequence>MSTALLERTETEIDPAGATADDLHVDNLISESHDIYAASSGWVCTLTIECGTLVCACQ</sequence>
<accession>A0A4V0ZJD2</accession>
<dbReference type="RefSeq" id="WP_165498507.1">
    <property type="nucleotide sequence ID" value="NZ_CP036455.1"/>
</dbReference>
<dbReference type="EMBL" id="CP036455">
    <property type="protein sequence ID" value="QBI53072.1"/>
    <property type="molecule type" value="Genomic_DNA"/>
</dbReference>
<organism evidence="1 2">
    <name type="scientific">Streptomonospora litoralis</name>
    <dbReference type="NCBI Taxonomy" id="2498135"/>
    <lineage>
        <taxon>Bacteria</taxon>
        <taxon>Bacillati</taxon>
        <taxon>Actinomycetota</taxon>
        <taxon>Actinomycetes</taxon>
        <taxon>Streptosporangiales</taxon>
        <taxon>Nocardiopsidaceae</taxon>
        <taxon>Streptomonospora</taxon>
    </lineage>
</organism>
<evidence type="ECO:0000313" key="2">
    <source>
        <dbReference type="Proteomes" id="UP000292235"/>
    </source>
</evidence>
<dbReference type="Proteomes" id="UP000292235">
    <property type="component" value="Chromosome"/>
</dbReference>
<protein>
    <submittedName>
        <fullName evidence="1">Lantibiotic michiganin-A</fullName>
    </submittedName>
</protein>